<feature type="region of interest" description="Disordered" evidence="1">
    <location>
        <begin position="21"/>
        <end position="49"/>
    </location>
</feature>
<comment type="caution">
    <text evidence="2">The sequence shown here is derived from an EMBL/GenBank/DDBJ whole genome shotgun (WGS) entry which is preliminary data.</text>
</comment>
<sequence length="98" mass="10412">MITLQLSISNPIVGGEQILRTSGPFHNGKQAGLKGPQVPSLKTGGPRGERERSLFLMGGLRGEGAQITTKRSLQKNVLKGSQGGALSHQGLRDRRSLP</sequence>
<dbReference type="AlphaFoldDB" id="A0A2S5EGA7"/>
<evidence type="ECO:0000313" key="2">
    <source>
        <dbReference type="EMBL" id="POZ92173.1"/>
    </source>
</evidence>
<evidence type="ECO:0000313" key="3">
    <source>
        <dbReference type="Proteomes" id="UP000236950"/>
    </source>
</evidence>
<protein>
    <submittedName>
        <fullName evidence="2">Uncharacterized protein</fullName>
    </submittedName>
</protein>
<organism evidence="2 3">
    <name type="scientific">Petrotoga halophila DSM 16923</name>
    <dbReference type="NCBI Taxonomy" id="1122953"/>
    <lineage>
        <taxon>Bacteria</taxon>
        <taxon>Thermotogati</taxon>
        <taxon>Thermotogota</taxon>
        <taxon>Thermotogae</taxon>
        <taxon>Petrotogales</taxon>
        <taxon>Petrotogaceae</taxon>
        <taxon>Petrotoga</taxon>
    </lineage>
</organism>
<keyword evidence="3" id="KW-1185">Reference proteome</keyword>
<reference evidence="2 3" key="1">
    <citation type="submission" date="2014-01" db="EMBL/GenBank/DDBJ databases">
        <title>Comparative genomics of Petrotoga.</title>
        <authorList>
            <person name="Chow K."/>
            <person name="Charchuk R."/>
            <person name="Nesbo C.L."/>
        </authorList>
    </citation>
    <scope>NUCLEOTIDE SEQUENCE [LARGE SCALE GENOMIC DNA]</scope>
    <source>
        <strain evidence="2 3">DSM 16923</strain>
    </source>
</reference>
<dbReference type="Proteomes" id="UP000236950">
    <property type="component" value="Unassembled WGS sequence"/>
</dbReference>
<proteinExistence type="predicted"/>
<evidence type="ECO:0000256" key="1">
    <source>
        <dbReference type="SAM" id="MobiDB-lite"/>
    </source>
</evidence>
<feature type="region of interest" description="Disordered" evidence="1">
    <location>
        <begin position="71"/>
        <end position="98"/>
    </location>
</feature>
<dbReference type="EMBL" id="JALY01000177">
    <property type="protein sequence ID" value="POZ92173.1"/>
    <property type="molecule type" value="Genomic_DNA"/>
</dbReference>
<accession>A0A2S5EGA7</accession>
<name>A0A2S5EGA7_9BACT</name>
<gene>
    <name evidence="2" type="ORF">AA81_08810</name>
</gene>